<dbReference type="SUPFAM" id="SSF47240">
    <property type="entry name" value="Ferritin-like"/>
    <property type="match status" value="1"/>
</dbReference>
<evidence type="ECO:0000313" key="2">
    <source>
        <dbReference type="Proteomes" id="UP000001551"/>
    </source>
</evidence>
<name>E6U2Z0_ETHHY</name>
<organism evidence="1 2">
    <name type="scientific">Ethanoligenens harbinense (strain DSM 18485 / JCM 12961 / CGMCC 1.5033 / YUAN-3)</name>
    <dbReference type="NCBI Taxonomy" id="663278"/>
    <lineage>
        <taxon>Bacteria</taxon>
        <taxon>Bacillati</taxon>
        <taxon>Bacillota</taxon>
        <taxon>Clostridia</taxon>
        <taxon>Eubacteriales</taxon>
        <taxon>Oscillospiraceae</taxon>
        <taxon>Ethanoligenens</taxon>
    </lineage>
</organism>
<dbReference type="CDD" id="cd00657">
    <property type="entry name" value="Ferritin_like"/>
    <property type="match status" value="1"/>
</dbReference>
<dbReference type="Proteomes" id="UP000001551">
    <property type="component" value="Chromosome"/>
</dbReference>
<dbReference type="HOGENOM" id="CLU_117545_0_0_9"/>
<accession>E6U2Z0</accession>
<protein>
    <submittedName>
        <fullName evidence="1">Rubrerythrin</fullName>
    </submittedName>
</protein>
<dbReference type="InterPro" id="IPR012347">
    <property type="entry name" value="Ferritin-like"/>
</dbReference>
<evidence type="ECO:0000313" key="1">
    <source>
        <dbReference type="EMBL" id="ADU26357.1"/>
    </source>
</evidence>
<dbReference type="InterPro" id="IPR009078">
    <property type="entry name" value="Ferritin-like_SF"/>
</dbReference>
<dbReference type="RefSeq" id="WP_013484727.1">
    <property type="nucleotide sequence ID" value="NC_014828.1"/>
</dbReference>
<keyword evidence="2" id="KW-1185">Reference proteome</keyword>
<gene>
    <name evidence="1" type="ordered locus">Ethha_0788</name>
</gene>
<proteinExistence type="predicted"/>
<dbReference type="eggNOG" id="COG1633">
    <property type="taxonomic scope" value="Bacteria"/>
</dbReference>
<sequence>MMDYPNPYAPYPGEPFPADTQGGTIPIIPVVQQYAAPVQNQPFDPVFVYPQNLPGALSLIGQAVAGESEDAQFYEWLLQRAPSPEDRQIITGIRNDELHHNGWFRQLYLELTGRPVPSMPGETFMPPANYCDGLRRAIQGEQHAVQNYRKILFALQNRVHINVLTEIITDELRHAVLYNYLYAKNSCKA</sequence>
<dbReference type="Gene3D" id="1.20.1260.10">
    <property type="match status" value="1"/>
</dbReference>
<dbReference type="KEGG" id="eha:Ethha_0788"/>
<reference evidence="1 2" key="1">
    <citation type="submission" date="2010-12" db="EMBL/GenBank/DDBJ databases">
        <title>Complete sequence of Ethanoligenens harbinense YUAN-3.</title>
        <authorList>
            <person name="Lucas S."/>
            <person name="Copeland A."/>
            <person name="Lapidus A."/>
            <person name="Cheng J.-F."/>
            <person name="Bruce D."/>
            <person name="Goodwin L."/>
            <person name="Pitluck S."/>
            <person name="Chertkov O."/>
            <person name="Misra M."/>
            <person name="Detter J.C."/>
            <person name="Han C."/>
            <person name="Tapia R."/>
            <person name="Land M."/>
            <person name="Hauser L."/>
            <person name="Jeffries C."/>
            <person name="Kyrpides N."/>
            <person name="Ivanova N."/>
            <person name="Mikhailova N."/>
            <person name="Wang A."/>
            <person name="Mouttaki H."/>
            <person name="He Z."/>
            <person name="Zhou J."/>
            <person name="Hemme C.L."/>
            <person name="Woyke T."/>
        </authorList>
    </citation>
    <scope>NUCLEOTIDE SEQUENCE [LARGE SCALE GENOMIC DNA]</scope>
    <source>
        <strain evidence="2">DSM 18485 / JCM 12961 / CGMCC 1.5033 / YUAN-3</strain>
    </source>
</reference>
<dbReference type="EMBL" id="CP002400">
    <property type="protein sequence ID" value="ADU26357.1"/>
    <property type="molecule type" value="Genomic_DNA"/>
</dbReference>
<dbReference type="AlphaFoldDB" id="E6U2Z0"/>
<dbReference type="STRING" id="663278.Ethha_0788"/>